<protein>
    <submittedName>
        <fullName evidence="2">8561_t:CDS:1</fullName>
    </submittedName>
</protein>
<evidence type="ECO:0000313" key="3">
    <source>
        <dbReference type="Proteomes" id="UP000789508"/>
    </source>
</evidence>
<evidence type="ECO:0000259" key="1">
    <source>
        <dbReference type="Pfam" id="PF10551"/>
    </source>
</evidence>
<dbReference type="InterPro" id="IPR018289">
    <property type="entry name" value="MULE_transposase_dom"/>
</dbReference>
<organism evidence="2 3">
    <name type="scientific">Ambispora leptoticha</name>
    <dbReference type="NCBI Taxonomy" id="144679"/>
    <lineage>
        <taxon>Eukaryota</taxon>
        <taxon>Fungi</taxon>
        <taxon>Fungi incertae sedis</taxon>
        <taxon>Mucoromycota</taxon>
        <taxon>Glomeromycotina</taxon>
        <taxon>Glomeromycetes</taxon>
        <taxon>Archaeosporales</taxon>
        <taxon>Ambisporaceae</taxon>
        <taxon>Ambispora</taxon>
    </lineage>
</organism>
<keyword evidence="3" id="KW-1185">Reference proteome</keyword>
<dbReference type="EMBL" id="CAJVPS010053917">
    <property type="protein sequence ID" value="CAG8773291.1"/>
    <property type="molecule type" value="Genomic_DNA"/>
</dbReference>
<dbReference type="Pfam" id="PF10551">
    <property type="entry name" value="MULE"/>
    <property type="match status" value="1"/>
</dbReference>
<reference evidence="2" key="1">
    <citation type="submission" date="2021-06" db="EMBL/GenBank/DDBJ databases">
        <authorList>
            <person name="Kallberg Y."/>
            <person name="Tangrot J."/>
            <person name="Rosling A."/>
        </authorList>
    </citation>
    <scope>NUCLEOTIDE SEQUENCE</scope>
    <source>
        <strain evidence="2">FL130A</strain>
    </source>
</reference>
<sequence length="158" mass="18652">FGESVGYDNTAGTNHYHMPLLLFVIQDDNIKSQIAAQALISNETAESYQWVLHITKKATQKRVPNIFVIDSDPAMKSAISTEYPTTHHILCIWHLKENLKKMLHEKLGPTFVDFYSAFWRCHNSDISDLFYYYWKELIENYPAANQYFQKHLYKWRKS</sequence>
<dbReference type="PANTHER" id="PTHR47718:SF6">
    <property type="entry name" value="PROTEIN FAR1-RELATED SEQUENCE"/>
    <property type="match status" value="1"/>
</dbReference>
<comment type="caution">
    <text evidence="2">The sequence shown here is derived from an EMBL/GenBank/DDBJ whole genome shotgun (WGS) entry which is preliminary data.</text>
</comment>
<evidence type="ECO:0000313" key="2">
    <source>
        <dbReference type="EMBL" id="CAG8773291.1"/>
    </source>
</evidence>
<name>A0A9N9NXL9_9GLOM</name>
<accession>A0A9N9NXL9</accession>
<dbReference type="OrthoDB" id="2408052at2759"/>
<feature type="non-terminal residue" evidence="2">
    <location>
        <position position="1"/>
    </location>
</feature>
<dbReference type="PANTHER" id="PTHR47718">
    <property type="entry name" value="OS01G0519700 PROTEIN"/>
    <property type="match status" value="1"/>
</dbReference>
<proteinExistence type="predicted"/>
<feature type="domain" description="MULE transposase" evidence="1">
    <location>
        <begin position="5"/>
        <end position="98"/>
    </location>
</feature>
<dbReference type="Proteomes" id="UP000789508">
    <property type="component" value="Unassembled WGS sequence"/>
</dbReference>
<dbReference type="AlphaFoldDB" id="A0A9N9NXL9"/>
<gene>
    <name evidence="2" type="ORF">ALEPTO_LOCUS14263</name>
</gene>